<dbReference type="Proteomes" id="UP000014680">
    <property type="component" value="Unassembled WGS sequence"/>
</dbReference>
<dbReference type="RefSeq" id="XP_004253963.1">
    <property type="nucleotide sequence ID" value="XM_004253915.1"/>
</dbReference>
<sequence length="257" mass="29278">MLQLSQNSVQTKDLCAKLLTELRTPITYTRLHTINYCLPSDYHIQLISYLECPDLIALPKKCDIKKIVQETLCLSRKLVKPTLTPQVDYILISDNAFDIIRTLYKTHSMSFGSLPKIGVVCQDGKISYEKDVPTYKVKVSGISVISKDYLVKISQYTSVGDLINFVTYKLRVEEQFACIQLFSNKTKVMVEPETLLCDVDSFDFTLVYTRKKRASTVAFGVSSTERCDSNIQTLLKSPRAFRVASPIQRDLWSFSQL</sequence>
<protein>
    <submittedName>
        <fullName evidence="1">Uncharacterized protein</fullName>
    </submittedName>
</protein>
<dbReference type="EMBL" id="KB206860">
    <property type="protein sequence ID" value="ELP87192.1"/>
    <property type="molecule type" value="Genomic_DNA"/>
</dbReference>
<evidence type="ECO:0000313" key="2">
    <source>
        <dbReference type="Proteomes" id="UP000014680"/>
    </source>
</evidence>
<keyword evidence="2" id="KW-1185">Reference proteome</keyword>
<evidence type="ECO:0000313" key="1">
    <source>
        <dbReference type="EMBL" id="ELP87192.1"/>
    </source>
</evidence>
<dbReference type="AlphaFoldDB" id="A0A0A1TZX6"/>
<reference evidence="1 2" key="1">
    <citation type="submission" date="2012-10" db="EMBL/GenBank/DDBJ databases">
        <authorList>
            <person name="Zafar N."/>
            <person name="Inman J."/>
            <person name="Hall N."/>
            <person name="Lorenzi H."/>
            <person name="Caler E."/>
        </authorList>
    </citation>
    <scope>NUCLEOTIDE SEQUENCE [LARGE SCALE GENOMIC DNA]</scope>
    <source>
        <strain evidence="1 2">IP1</strain>
    </source>
</reference>
<gene>
    <name evidence="1" type="ORF">EIN_093490</name>
</gene>
<dbReference type="GeneID" id="14886405"/>
<name>A0A0A1TZX6_ENTIV</name>
<dbReference type="KEGG" id="eiv:EIN_093490"/>
<organism evidence="1 2">
    <name type="scientific">Entamoeba invadens IP1</name>
    <dbReference type="NCBI Taxonomy" id="370355"/>
    <lineage>
        <taxon>Eukaryota</taxon>
        <taxon>Amoebozoa</taxon>
        <taxon>Evosea</taxon>
        <taxon>Archamoebae</taxon>
        <taxon>Mastigamoebida</taxon>
        <taxon>Entamoebidae</taxon>
        <taxon>Entamoeba</taxon>
    </lineage>
</organism>
<proteinExistence type="predicted"/>
<accession>A0A0A1TZX6</accession>
<dbReference type="VEuPathDB" id="AmoebaDB:EIN_093490"/>